<gene>
    <name evidence="8" type="ORF">BLA60_35620</name>
</gene>
<dbReference type="InterPro" id="IPR036388">
    <property type="entry name" value="WH-like_DNA-bd_sf"/>
</dbReference>
<dbReference type="OrthoDB" id="7628974at2"/>
<dbReference type="CDD" id="cd15831">
    <property type="entry name" value="BTAD"/>
    <property type="match status" value="1"/>
</dbReference>
<dbReference type="SUPFAM" id="SSF52540">
    <property type="entry name" value="P-loop containing nucleoside triphosphate hydrolases"/>
    <property type="match status" value="1"/>
</dbReference>
<keyword evidence="9" id="KW-1185">Reference proteome</keyword>
<dbReference type="InterPro" id="IPR016032">
    <property type="entry name" value="Sig_transdc_resp-reg_C-effctor"/>
</dbReference>
<dbReference type="PANTHER" id="PTHR35807">
    <property type="entry name" value="TRANSCRIPTIONAL REGULATOR REDD-RELATED"/>
    <property type="match status" value="1"/>
</dbReference>
<evidence type="ECO:0000256" key="2">
    <source>
        <dbReference type="ARBA" id="ARBA00023015"/>
    </source>
</evidence>
<dbReference type="Gene3D" id="1.25.40.10">
    <property type="entry name" value="Tetratricopeptide repeat domain"/>
    <property type="match status" value="2"/>
</dbReference>
<dbReference type="InterPro" id="IPR005158">
    <property type="entry name" value="BTAD"/>
</dbReference>
<dbReference type="PROSITE" id="PS50005">
    <property type="entry name" value="TPR"/>
    <property type="match status" value="1"/>
</dbReference>
<dbReference type="InterPro" id="IPR001867">
    <property type="entry name" value="OmpR/PhoB-type_DNA-bd"/>
</dbReference>
<reference evidence="8 9" key="1">
    <citation type="submission" date="2016-12" db="EMBL/GenBank/DDBJ databases">
        <title>The draft genome sequence of Actinophytocola xinjiangensis.</title>
        <authorList>
            <person name="Wang W."/>
            <person name="Yuan L."/>
        </authorList>
    </citation>
    <scope>NUCLEOTIDE SEQUENCE [LARGE SCALE GENOMIC DNA]</scope>
    <source>
        <strain evidence="8 9">CGMCC 4.4663</strain>
    </source>
</reference>
<dbReference type="InterPro" id="IPR051677">
    <property type="entry name" value="AfsR-DnrI-RedD_regulator"/>
</dbReference>
<dbReference type="SMART" id="SM00028">
    <property type="entry name" value="TPR"/>
    <property type="match status" value="5"/>
</dbReference>
<evidence type="ECO:0000313" key="8">
    <source>
        <dbReference type="EMBL" id="OLF05604.1"/>
    </source>
</evidence>
<feature type="repeat" description="TPR" evidence="5">
    <location>
        <begin position="798"/>
        <end position="831"/>
    </location>
</feature>
<evidence type="ECO:0000256" key="4">
    <source>
        <dbReference type="ARBA" id="ARBA00023163"/>
    </source>
</evidence>
<keyword evidence="4" id="KW-0804">Transcription</keyword>
<keyword evidence="5" id="KW-0802">TPR repeat</keyword>
<evidence type="ECO:0000313" key="9">
    <source>
        <dbReference type="Proteomes" id="UP000185696"/>
    </source>
</evidence>
<evidence type="ECO:0000256" key="1">
    <source>
        <dbReference type="ARBA" id="ARBA00005820"/>
    </source>
</evidence>
<evidence type="ECO:0000259" key="7">
    <source>
        <dbReference type="SMART" id="SM01043"/>
    </source>
</evidence>
<dbReference type="Pfam" id="PF13424">
    <property type="entry name" value="TPR_12"/>
    <property type="match status" value="1"/>
</dbReference>
<dbReference type="RefSeq" id="WP_075137472.1">
    <property type="nucleotide sequence ID" value="NZ_MSIF01000027.1"/>
</dbReference>
<sequence>MIRFRVLGPLEVLRDGQPLAVPAGQARGLLGTLLLHAGQVVTTETLAPALWDGPPPPTFRKLIQVRLSQLRTLLGADADLDGSRQGYRLTIPDGSLDLLEFRRLAAEGDVDSLDRALTLWRGRPLPELAGTVLGARLVTGLTEEHLAAVETHADAALAAGRCPDLVARLTPVVADHPLRERVRAQLMRALHRDGRQADALAVFADGRRLLVEELGTDPGPRLREAHAAVLAGEPEQRADTPTVPRQLPPAARVFVGRDTEHAALLDAAGRGVPVAVHGPGGQGKSALVVQAAHALAPEFPDGQLYVDLLGSTPGATPLAPVAALRRLLRGLGVAPTALPDDPVEAAALYRSTVAARRVLVVLDNAVDGAQVAPLLPAAPGSAVLLTSRRLLATVEATHLALDPLPVVEAVDLLVRHSGRVFDGHDRVLAERIARLCDQLPLALRIAAARLRSRPDWTVEDLASRLSDERHRLDELNFDNLAVRSSLELSQRDLDAPTARAFRLLAQLPVPFLSTPVAAALLDVDEPAVDRMLDTLIRGRLVETSAPGRFRLHDLVRLFAVEQDFESAADRAAAVTRALDHYQSQLEEAHTRLRPHTTRGGPRGRLPGLREAVRWISDETQNLVAATRVAAESAELAPYALTITHRLRLYLWGQEMRTEAIEIGQVAGAAATRIGTDEAVATALDVQAAANQRLGRLDVALIQFRTQLRIHRTLGDPIGQARSLGNLGIVLRDLDRLDEAMASFTEAGALFTEHGRTDTRPLLLCCVADVYQQAGRYAEALAQASQALDLAAGDPTCVAYAHVNLGLAHCQLGDLPAAMAAFDRCVELYRELHLPHDEWEVLLCRSQVHLRLGDPNAALADAYHALELVGQDGDQYGLGAAHRQIARALRLLHNDSAVHHEWTARTMLAASHINLLLEPVLSPVETPATLAPR</sequence>
<dbReference type="Pfam" id="PF03704">
    <property type="entry name" value="BTAD"/>
    <property type="match status" value="1"/>
</dbReference>
<dbReference type="SMART" id="SM00862">
    <property type="entry name" value="Trans_reg_C"/>
    <property type="match status" value="1"/>
</dbReference>
<dbReference type="PANTHER" id="PTHR35807:SF1">
    <property type="entry name" value="TRANSCRIPTIONAL REGULATOR REDD"/>
    <property type="match status" value="1"/>
</dbReference>
<dbReference type="Gene3D" id="1.10.10.10">
    <property type="entry name" value="Winged helix-like DNA-binding domain superfamily/Winged helix DNA-binding domain"/>
    <property type="match status" value="1"/>
</dbReference>
<evidence type="ECO:0000256" key="5">
    <source>
        <dbReference type="PROSITE-ProRule" id="PRU00339"/>
    </source>
</evidence>
<feature type="domain" description="OmpR/PhoB-type" evidence="6">
    <location>
        <begin position="16"/>
        <end position="98"/>
    </location>
</feature>
<evidence type="ECO:0008006" key="10">
    <source>
        <dbReference type="Google" id="ProtNLM"/>
    </source>
</evidence>
<dbReference type="EMBL" id="MSIF01000027">
    <property type="protein sequence ID" value="OLF05604.1"/>
    <property type="molecule type" value="Genomic_DNA"/>
</dbReference>
<organism evidence="8 9">
    <name type="scientific">Actinophytocola xinjiangensis</name>
    <dbReference type="NCBI Taxonomy" id="485602"/>
    <lineage>
        <taxon>Bacteria</taxon>
        <taxon>Bacillati</taxon>
        <taxon>Actinomycetota</taxon>
        <taxon>Actinomycetes</taxon>
        <taxon>Pseudonocardiales</taxon>
        <taxon>Pseudonocardiaceae</taxon>
    </lineage>
</organism>
<dbReference type="Proteomes" id="UP000185696">
    <property type="component" value="Unassembled WGS sequence"/>
</dbReference>
<dbReference type="InterPro" id="IPR019734">
    <property type="entry name" value="TPR_rpt"/>
</dbReference>
<protein>
    <recommendedName>
        <fullName evidence="10">DNA-binding SARP family transcriptional activator</fullName>
    </recommendedName>
</protein>
<proteinExistence type="inferred from homology"/>
<dbReference type="GO" id="GO:0006355">
    <property type="term" value="P:regulation of DNA-templated transcription"/>
    <property type="evidence" value="ECO:0007669"/>
    <property type="project" value="InterPro"/>
</dbReference>
<dbReference type="SMART" id="SM01043">
    <property type="entry name" value="BTAD"/>
    <property type="match status" value="1"/>
</dbReference>
<keyword evidence="2" id="KW-0805">Transcription regulation</keyword>
<dbReference type="GO" id="GO:0003677">
    <property type="term" value="F:DNA binding"/>
    <property type="evidence" value="ECO:0007669"/>
    <property type="project" value="UniProtKB-KW"/>
</dbReference>
<dbReference type="SUPFAM" id="SSF46894">
    <property type="entry name" value="C-terminal effector domain of the bipartite response regulators"/>
    <property type="match status" value="1"/>
</dbReference>
<dbReference type="AlphaFoldDB" id="A0A7Z0WGA2"/>
<keyword evidence="3" id="KW-0238">DNA-binding</keyword>
<dbReference type="InterPro" id="IPR011990">
    <property type="entry name" value="TPR-like_helical_dom_sf"/>
</dbReference>
<feature type="domain" description="Bacterial transcriptional activator" evidence="7">
    <location>
        <begin position="96"/>
        <end position="230"/>
    </location>
</feature>
<dbReference type="InterPro" id="IPR027417">
    <property type="entry name" value="P-loop_NTPase"/>
</dbReference>
<evidence type="ECO:0000256" key="3">
    <source>
        <dbReference type="ARBA" id="ARBA00023125"/>
    </source>
</evidence>
<evidence type="ECO:0000259" key="6">
    <source>
        <dbReference type="SMART" id="SM00862"/>
    </source>
</evidence>
<dbReference type="PRINTS" id="PR00364">
    <property type="entry name" value="DISEASERSIST"/>
</dbReference>
<accession>A0A7Z0WGA2</accession>
<name>A0A7Z0WGA2_9PSEU</name>
<comment type="caution">
    <text evidence="8">The sequence shown here is derived from an EMBL/GenBank/DDBJ whole genome shotgun (WGS) entry which is preliminary data.</text>
</comment>
<dbReference type="SUPFAM" id="SSF48452">
    <property type="entry name" value="TPR-like"/>
    <property type="match status" value="2"/>
</dbReference>
<dbReference type="GO" id="GO:0000160">
    <property type="term" value="P:phosphorelay signal transduction system"/>
    <property type="evidence" value="ECO:0007669"/>
    <property type="project" value="InterPro"/>
</dbReference>
<dbReference type="Gene3D" id="3.40.50.300">
    <property type="entry name" value="P-loop containing nucleotide triphosphate hydrolases"/>
    <property type="match status" value="1"/>
</dbReference>
<comment type="similarity">
    <text evidence="1">Belongs to the AfsR/DnrI/RedD regulatory family.</text>
</comment>